<gene>
    <name evidence="7" type="ORF">NPX13_g8882</name>
</gene>
<evidence type="ECO:0000259" key="6">
    <source>
        <dbReference type="Pfam" id="PF00324"/>
    </source>
</evidence>
<comment type="caution">
    <text evidence="7">The sequence shown here is derived from an EMBL/GenBank/DDBJ whole genome shotgun (WGS) entry which is preliminary data.</text>
</comment>
<evidence type="ECO:0000256" key="4">
    <source>
        <dbReference type="ARBA" id="ARBA00023136"/>
    </source>
</evidence>
<keyword evidence="8" id="KW-1185">Reference proteome</keyword>
<organism evidence="7 8">
    <name type="scientific">Xylaria arbuscula</name>
    <dbReference type="NCBI Taxonomy" id="114810"/>
    <lineage>
        <taxon>Eukaryota</taxon>
        <taxon>Fungi</taxon>
        <taxon>Dikarya</taxon>
        <taxon>Ascomycota</taxon>
        <taxon>Pezizomycotina</taxon>
        <taxon>Sordariomycetes</taxon>
        <taxon>Xylariomycetidae</taxon>
        <taxon>Xylariales</taxon>
        <taxon>Xylariaceae</taxon>
        <taxon>Xylaria</taxon>
    </lineage>
</organism>
<comment type="subcellular location">
    <subcellularLocation>
        <location evidence="1">Membrane</location>
        <topology evidence="1">Multi-pass membrane protein</topology>
    </subcellularLocation>
</comment>
<dbReference type="Proteomes" id="UP001148614">
    <property type="component" value="Unassembled WGS sequence"/>
</dbReference>
<dbReference type="GO" id="GO:0016020">
    <property type="term" value="C:membrane"/>
    <property type="evidence" value="ECO:0007669"/>
    <property type="project" value="UniProtKB-SubCell"/>
</dbReference>
<keyword evidence="3 5" id="KW-1133">Transmembrane helix</keyword>
<evidence type="ECO:0000256" key="3">
    <source>
        <dbReference type="ARBA" id="ARBA00022989"/>
    </source>
</evidence>
<keyword evidence="2 5" id="KW-0812">Transmembrane</keyword>
<dbReference type="PANTHER" id="PTHR43341">
    <property type="entry name" value="AMINO ACID PERMEASE"/>
    <property type="match status" value="1"/>
</dbReference>
<reference evidence="7" key="1">
    <citation type="submission" date="2022-07" db="EMBL/GenBank/DDBJ databases">
        <title>Genome Sequence of Xylaria arbuscula.</title>
        <authorList>
            <person name="Buettner E."/>
        </authorList>
    </citation>
    <scope>NUCLEOTIDE SEQUENCE</scope>
    <source>
        <strain evidence="7">VT107</strain>
    </source>
</reference>
<evidence type="ECO:0000313" key="7">
    <source>
        <dbReference type="EMBL" id="KAJ3561598.1"/>
    </source>
</evidence>
<dbReference type="EMBL" id="JANPWZ010002042">
    <property type="protein sequence ID" value="KAJ3561598.1"/>
    <property type="molecule type" value="Genomic_DNA"/>
</dbReference>
<name>A0A9W8TJE9_9PEZI</name>
<evidence type="ECO:0000256" key="5">
    <source>
        <dbReference type="SAM" id="Phobius"/>
    </source>
</evidence>
<dbReference type="PANTHER" id="PTHR43341:SF36">
    <property type="entry name" value="PROLINE-SPECIFIC PERMEASE"/>
    <property type="match status" value="1"/>
</dbReference>
<feature type="transmembrane region" description="Helical" evidence="5">
    <location>
        <begin position="77"/>
        <end position="95"/>
    </location>
</feature>
<feature type="transmembrane region" description="Helical" evidence="5">
    <location>
        <begin position="129"/>
        <end position="150"/>
    </location>
</feature>
<dbReference type="Gene3D" id="1.20.1740.10">
    <property type="entry name" value="Amino acid/polyamine transporter I"/>
    <property type="match status" value="1"/>
</dbReference>
<feature type="domain" description="Amino acid permease/ SLC12A" evidence="6">
    <location>
        <begin position="46"/>
        <end position="188"/>
    </location>
</feature>
<feature type="transmembrane region" description="Helical" evidence="5">
    <location>
        <begin position="156"/>
        <end position="178"/>
    </location>
</feature>
<evidence type="ECO:0000256" key="1">
    <source>
        <dbReference type="ARBA" id="ARBA00004141"/>
    </source>
</evidence>
<dbReference type="Pfam" id="PF00324">
    <property type="entry name" value="AA_permease"/>
    <property type="match status" value="1"/>
</dbReference>
<sequence length="204" mass="22351">MIYVDNDKEASAGADPVGLDRSVSKSVGDVNLEQSHQLERGLKSRHIQFLALGGAIGTGLFVGSGQILATVGPAPLFMAYLAMMLVVWIVMNVLAEMTTYLPMKGISIPYFVGRFVEPSLAFATGWNYWYAYAILVAAECTAGAIVVSYWTNAVHVAVWIALQLLVILFLNIVAVSWFGEAEFWHSSLLRWWPDPRALVLQALG</sequence>
<feature type="transmembrane region" description="Helical" evidence="5">
    <location>
        <begin position="49"/>
        <end position="71"/>
    </location>
</feature>
<dbReference type="InterPro" id="IPR004841">
    <property type="entry name" value="AA-permease/SLC12A_dom"/>
</dbReference>
<dbReference type="VEuPathDB" id="FungiDB:F4678DRAFT_467441"/>
<dbReference type="GO" id="GO:0015171">
    <property type="term" value="F:amino acid transmembrane transporter activity"/>
    <property type="evidence" value="ECO:0007669"/>
    <property type="project" value="TreeGrafter"/>
</dbReference>
<accession>A0A9W8TJE9</accession>
<dbReference type="InterPro" id="IPR050524">
    <property type="entry name" value="APC_YAT"/>
</dbReference>
<protein>
    <recommendedName>
        <fullName evidence="6">Amino acid permease/ SLC12A domain-containing protein</fullName>
    </recommendedName>
</protein>
<evidence type="ECO:0000313" key="8">
    <source>
        <dbReference type="Proteomes" id="UP001148614"/>
    </source>
</evidence>
<keyword evidence="4 5" id="KW-0472">Membrane</keyword>
<dbReference type="AlphaFoldDB" id="A0A9W8TJE9"/>
<proteinExistence type="predicted"/>
<evidence type="ECO:0000256" key="2">
    <source>
        <dbReference type="ARBA" id="ARBA00022692"/>
    </source>
</evidence>